<dbReference type="PROSITE" id="PS00319">
    <property type="entry name" value="APP_CUBD"/>
    <property type="match status" value="1"/>
</dbReference>
<reference evidence="15" key="1">
    <citation type="submission" date="2025-08" db="UniProtKB">
        <authorList>
            <consortium name="RefSeq"/>
        </authorList>
    </citation>
    <scope>IDENTIFICATION</scope>
    <source>
        <tissue evidence="15">Whole organism</tissue>
    </source>
</reference>
<protein>
    <submittedName>
        <fullName evidence="15">Amyloid-beta-like protein isoform X1</fullName>
    </submittedName>
</protein>
<keyword evidence="2 10" id="KW-0812">Transmembrane</keyword>
<dbReference type="GO" id="GO:0007417">
    <property type="term" value="P:central nervous system development"/>
    <property type="evidence" value="ECO:0007669"/>
    <property type="project" value="TreeGrafter"/>
</dbReference>
<accession>A0A8B7NXE6</accession>
<dbReference type="InterPro" id="IPR019745">
    <property type="entry name" value="Amyloid_glyco_intracell_CS"/>
</dbReference>
<evidence type="ECO:0000256" key="2">
    <source>
        <dbReference type="ARBA" id="ARBA00022692"/>
    </source>
</evidence>
<feature type="compositionally biased region" description="Low complexity" evidence="9">
    <location>
        <begin position="233"/>
        <end position="252"/>
    </location>
</feature>
<dbReference type="InterPro" id="IPR019543">
    <property type="entry name" value="APP_amyloid_C"/>
</dbReference>
<evidence type="ECO:0000259" key="13">
    <source>
        <dbReference type="PROSITE" id="PS51870"/>
    </source>
</evidence>
<evidence type="ECO:0000313" key="14">
    <source>
        <dbReference type="Proteomes" id="UP000694843"/>
    </source>
</evidence>
<dbReference type="PROSITE" id="PS00320">
    <property type="entry name" value="APP_INTRA"/>
    <property type="match status" value="1"/>
</dbReference>
<organism evidence="14 15">
    <name type="scientific">Hyalella azteca</name>
    <name type="common">Amphipod</name>
    <dbReference type="NCBI Taxonomy" id="294128"/>
    <lineage>
        <taxon>Eukaryota</taxon>
        <taxon>Metazoa</taxon>
        <taxon>Ecdysozoa</taxon>
        <taxon>Arthropoda</taxon>
        <taxon>Crustacea</taxon>
        <taxon>Multicrustacea</taxon>
        <taxon>Malacostraca</taxon>
        <taxon>Eumalacostraca</taxon>
        <taxon>Peracarida</taxon>
        <taxon>Amphipoda</taxon>
        <taxon>Senticaudata</taxon>
        <taxon>Talitrida</taxon>
        <taxon>Talitroidea</taxon>
        <taxon>Hyalellidae</taxon>
        <taxon>Hyalella</taxon>
    </lineage>
</organism>
<keyword evidence="14" id="KW-1185">Reference proteome</keyword>
<feature type="compositionally biased region" description="Low complexity" evidence="9">
    <location>
        <begin position="532"/>
        <end position="555"/>
    </location>
</feature>
<dbReference type="GO" id="GO:0043005">
    <property type="term" value="C:neuron projection"/>
    <property type="evidence" value="ECO:0007669"/>
    <property type="project" value="TreeGrafter"/>
</dbReference>
<evidence type="ECO:0000256" key="4">
    <source>
        <dbReference type="ARBA" id="ARBA00022989"/>
    </source>
</evidence>
<evidence type="ECO:0000313" key="15">
    <source>
        <dbReference type="RefSeq" id="XP_018018390.1"/>
    </source>
</evidence>
<dbReference type="InterPro" id="IPR036176">
    <property type="entry name" value="E2_sf"/>
</dbReference>
<dbReference type="InterPro" id="IPR019744">
    <property type="entry name" value="APP_CUBD_CS"/>
</dbReference>
<evidence type="ECO:0000256" key="5">
    <source>
        <dbReference type="ARBA" id="ARBA00023136"/>
    </source>
</evidence>
<dbReference type="AlphaFoldDB" id="A0A8B7NXE6"/>
<dbReference type="InterPro" id="IPR024329">
    <property type="entry name" value="Amyloid_glyco_E2_domain"/>
</dbReference>
<dbReference type="SUPFAM" id="SSF56491">
    <property type="entry name" value="A heparin-binding domain"/>
    <property type="match status" value="1"/>
</dbReference>
<evidence type="ECO:0000256" key="9">
    <source>
        <dbReference type="SAM" id="MobiDB-lite"/>
    </source>
</evidence>
<feature type="disulfide bond" evidence="8">
    <location>
        <begin position="107"/>
        <end position="114"/>
    </location>
</feature>
<dbReference type="KEGG" id="hazt:108674920"/>
<name>A0A8B7NXE6_HYAAZ</name>
<dbReference type="PANTHER" id="PTHR23103:SF15">
    <property type="entry name" value="AMYLOID-BETA-LIKE PROTEIN"/>
    <property type="match status" value="1"/>
</dbReference>
<evidence type="ECO:0000256" key="10">
    <source>
        <dbReference type="SAM" id="Phobius"/>
    </source>
</evidence>
<feature type="domain" description="E2" evidence="13">
    <location>
        <begin position="257"/>
        <end position="455"/>
    </location>
</feature>
<dbReference type="InterPro" id="IPR011993">
    <property type="entry name" value="PH-like_dom_sf"/>
</dbReference>
<dbReference type="GO" id="GO:0043025">
    <property type="term" value="C:neuronal cell body"/>
    <property type="evidence" value="ECO:0007669"/>
    <property type="project" value="TreeGrafter"/>
</dbReference>
<dbReference type="CTD" id="31002"/>
<feature type="domain" description="E1" evidence="12">
    <location>
        <begin position="33"/>
        <end position="199"/>
    </location>
</feature>
<dbReference type="Gene3D" id="3.30.1490.140">
    <property type="entry name" value="Amyloidogenic glycoprotein, copper-binding domain"/>
    <property type="match status" value="1"/>
</dbReference>
<feature type="transmembrane region" description="Helical" evidence="10">
    <location>
        <begin position="645"/>
        <end position="668"/>
    </location>
</feature>
<dbReference type="OMA" id="THRVQKC"/>
<dbReference type="InterPro" id="IPR015849">
    <property type="entry name" value="Amyloid_glyco_heparin-bd"/>
</dbReference>
<feature type="compositionally biased region" description="Acidic residues" evidence="9">
    <location>
        <begin position="492"/>
        <end position="509"/>
    </location>
</feature>
<comment type="caution">
    <text evidence="8">Lacks conserved residue(s) required for the propagation of feature annotation.</text>
</comment>
<dbReference type="PROSITE" id="PS51869">
    <property type="entry name" value="APP_E1"/>
    <property type="match status" value="1"/>
</dbReference>
<dbReference type="Gene3D" id="1.20.120.770">
    <property type="entry name" value="Amyloid precursor protein, E2 domain"/>
    <property type="match status" value="1"/>
</dbReference>
<proteinExistence type="inferred from homology"/>
<feature type="chain" id="PRO_5034826728" evidence="11">
    <location>
        <begin position="29"/>
        <end position="717"/>
    </location>
</feature>
<dbReference type="SUPFAM" id="SSF89811">
    <property type="entry name" value="Amyloid beta a4 protein copper binding domain (domain 2)"/>
    <property type="match status" value="1"/>
</dbReference>
<dbReference type="PANTHER" id="PTHR23103">
    <property type="entry name" value="ALZHEIMER'S DISEASE BETA-AMYLOID RELATED"/>
    <property type="match status" value="1"/>
</dbReference>
<dbReference type="Pfam" id="PF02177">
    <property type="entry name" value="APP_N"/>
    <property type="match status" value="1"/>
</dbReference>
<feature type="region of interest" description="Disordered" evidence="9">
    <location>
        <begin position="461"/>
        <end position="597"/>
    </location>
</feature>
<dbReference type="InterPro" id="IPR008154">
    <property type="entry name" value="Amyloid_glyco_extra"/>
</dbReference>
<gene>
    <name evidence="15" type="primary">LOC108674920</name>
</gene>
<dbReference type="InterPro" id="IPR036454">
    <property type="entry name" value="Amyloid_glyco_heparin-bd_sf"/>
</dbReference>
<dbReference type="PROSITE" id="PS51870">
    <property type="entry name" value="APP_E2"/>
    <property type="match status" value="1"/>
</dbReference>
<evidence type="ECO:0000256" key="3">
    <source>
        <dbReference type="ARBA" id="ARBA00022729"/>
    </source>
</evidence>
<dbReference type="Pfam" id="PF10515">
    <property type="entry name" value="APP_amyloid"/>
    <property type="match status" value="1"/>
</dbReference>
<feature type="region of interest" description="GFLD subdomain" evidence="8">
    <location>
        <begin position="33"/>
        <end position="131"/>
    </location>
</feature>
<dbReference type="Pfam" id="PF12925">
    <property type="entry name" value="APP_E2"/>
    <property type="match status" value="1"/>
</dbReference>
<feature type="region of interest" description="Disordered" evidence="9">
    <location>
        <begin position="220"/>
        <end position="256"/>
    </location>
</feature>
<evidence type="ECO:0000256" key="6">
    <source>
        <dbReference type="ARBA" id="ARBA00023157"/>
    </source>
</evidence>
<keyword evidence="5 10" id="KW-0472">Membrane</keyword>
<keyword evidence="4 10" id="KW-1133">Transmembrane helix</keyword>
<comment type="subcellular location">
    <subcellularLocation>
        <location evidence="1">Membrane</location>
        <topology evidence="1">Single-pass type I membrane protein</topology>
    </subcellularLocation>
</comment>
<evidence type="ECO:0000256" key="1">
    <source>
        <dbReference type="ARBA" id="ARBA00004479"/>
    </source>
</evidence>
<keyword evidence="3 11" id="KW-0732">Signal</keyword>
<evidence type="ECO:0000256" key="8">
    <source>
        <dbReference type="PROSITE-ProRule" id="PRU01217"/>
    </source>
</evidence>
<dbReference type="Pfam" id="PF12924">
    <property type="entry name" value="APP_Cu_bd"/>
    <property type="match status" value="1"/>
</dbReference>
<dbReference type="GO" id="GO:0016020">
    <property type="term" value="C:membrane"/>
    <property type="evidence" value="ECO:0007669"/>
    <property type="project" value="UniProtKB-SubCell"/>
</dbReference>
<dbReference type="InterPro" id="IPR008155">
    <property type="entry name" value="Amyloid_glyco"/>
</dbReference>
<feature type="region of interest" description="CuBD subdomain" evidence="8">
    <location>
        <begin position="139"/>
        <end position="199"/>
    </location>
</feature>
<evidence type="ECO:0000256" key="7">
    <source>
        <dbReference type="ARBA" id="ARBA00023180"/>
    </source>
</evidence>
<dbReference type="PRINTS" id="PR00203">
    <property type="entry name" value="AMYLOIDA4"/>
</dbReference>
<dbReference type="SMART" id="SM00006">
    <property type="entry name" value="A4_EXTRA"/>
    <property type="match status" value="1"/>
</dbReference>
<dbReference type="GeneID" id="108674920"/>
<dbReference type="GO" id="GO:0046914">
    <property type="term" value="F:transition metal ion binding"/>
    <property type="evidence" value="ECO:0007669"/>
    <property type="project" value="InterPro"/>
</dbReference>
<dbReference type="RefSeq" id="XP_018018390.1">
    <property type="nucleotide sequence ID" value="XM_018162901.2"/>
</dbReference>
<dbReference type="OrthoDB" id="6147836at2759"/>
<dbReference type="InterPro" id="IPR011178">
    <property type="entry name" value="Amyloid_glyco_Cu-bd"/>
</dbReference>
<dbReference type="GO" id="GO:0008201">
    <property type="term" value="F:heparin binding"/>
    <property type="evidence" value="ECO:0007669"/>
    <property type="project" value="UniProtKB-UniRule"/>
</dbReference>
<dbReference type="Proteomes" id="UP000694843">
    <property type="component" value="Unplaced"/>
</dbReference>
<dbReference type="InterPro" id="IPR036669">
    <property type="entry name" value="Amyloid_Cu-bd_sf"/>
</dbReference>
<keyword evidence="6 8" id="KW-1015">Disulfide bond</keyword>
<sequence length="717" mass="80597">MARKLSNTITAIIALAAIFFNSIVEVRASGGGSRFEPQVAMVCRGRTEYLAQYQAPTGEWRTNTAPAKITCLKDKLDILHYCKQMYPDRDITNIVESSHYVQVPNFCRVGHNKCKFSSWVKPYRCLEGQFQSDALLVPEGCMFDHIHNQSRCWQFDRWNTTADEACKARKPSLHLMSFAMLLPCGIDVFSGVEFVCCPKTYKGRAQARSQQLEEPLALPSLDHRAPPAPPADASPTSSSSPSSAHSMPTTAPQEVGTRDSYFSRFDPHEEHDAFRKAEQRLEERHRDKVSKILKEWSELEVRYQELKKSDPHGADQFKERMTHRFQSTVDAVEAENEAEKHQLSALHQQRVVAHINEMKREAMTCYTRALRETQPNTHKVQKCLQKLLRALNKDRHHTVSHYKHLLNTDFRAAERERDSTLQHLSDLDRMTNQSLQMLQRHRELYEKMGRLMHDYANSLRKKDTTPAELSPDSSFLLSQEEENASSETRTDDYEEDDADDDAEYDDAEEDHSQEPDESDEVKAGSEEPVETPAPSSTDTPAPASSTAVPAPSAVSGATKLEEPEDVAVSFGQPPHVEVSSSSSSSDEQQTTKDNSTADEAVAVTHHQEAPLAAHAQHHELVHEQTGYSVRTASGSPAVSGSESRGVYFTLAFAGVALMAAMVVGIVVLRRRAVRHPSQQGFMEVDQNATVITPEERHVANMQVNGYENPTYKFFEEK</sequence>
<dbReference type="Gene3D" id="3.90.570.10">
    <property type="entry name" value="Amyloidogenic glycoprotein, heparin-binding domain"/>
    <property type="match status" value="1"/>
</dbReference>
<evidence type="ECO:0000259" key="12">
    <source>
        <dbReference type="PROSITE" id="PS51869"/>
    </source>
</evidence>
<keyword evidence="7" id="KW-0325">Glycoprotein</keyword>
<evidence type="ECO:0000256" key="11">
    <source>
        <dbReference type="SAM" id="SignalP"/>
    </source>
</evidence>
<comment type="similarity">
    <text evidence="8">Belongs to the APP family.</text>
</comment>
<feature type="signal peptide" evidence="11">
    <location>
        <begin position="1"/>
        <end position="28"/>
    </location>
</feature>
<dbReference type="Gene3D" id="2.30.29.30">
    <property type="entry name" value="Pleckstrin-homology domain (PH domain)/Phosphotyrosine-binding domain (PTB)"/>
    <property type="match status" value="1"/>
</dbReference>
<dbReference type="SUPFAM" id="SSF109843">
    <property type="entry name" value="CAPPD, an extracellular domain of amyloid beta A4 protein"/>
    <property type="match status" value="1"/>
</dbReference>
<feature type="compositionally biased region" description="Basic and acidic residues" evidence="9">
    <location>
        <begin position="510"/>
        <end position="525"/>
    </location>
</feature>
<dbReference type="GO" id="GO:0007409">
    <property type="term" value="P:axonogenesis"/>
    <property type="evidence" value="ECO:0007669"/>
    <property type="project" value="TreeGrafter"/>
</dbReference>